<organism evidence="2 3">
    <name type="scientific">Chenopodium quinoa</name>
    <name type="common">Quinoa</name>
    <dbReference type="NCBI Taxonomy" id="63459"/>
    <lineage>
        <taxon>Eukaryota</taxon>
        <taxon>Viridiplantae</taxon>
        <taxon>Streptophyta</taxon>
        <taxon>Embryophyta</taxon>
        <taxon>Tracheophyta</taxon>
        <taxon>Spermatophyta</taxon>
        <taxon>Magnoliopsida</taxon>
        <taxon>eudicotyledons</taxon>
        <taxon>Gunneridae</taxon>
        <taxon>Pentapetalae</taxon>
        <taxon>Caryophyllales</taxon>
        <taxon>Chenopodiaceae</taxon>
        <taxon>Chenopodioideae</taxon>
        <taxon>Atripliceae</taxon>
        <taxon>Chenopodium</taxon>
    </lineage>
</organism>
<reference evidence="2" key="2">
    <citation type="submission" date="2021-03" db="UniProtKB">
        <authorList>
            <consortium name="EnsemblPlants"/>
        </authorList>
    </citation>
    <scope>IDENTIFICATION</scope>
</reference>
<keyword evidence="3" id="KW-1185">Reference proteome</keyword>
<dbReference type="PANTHER" id="PTHR37610">
    <property type="entry name" value="CCHC-TYPE DOMAIN-CONTAINING PROTEIN"/>
    <property type="match status" value="1"/>
</dbReference>
<dbReference type="InterPro" id="IPR029472">
    <property type="entry name" value="Copia-like_N"/>
</dbReference>
<feature type="domain" description="Retrotransposon Copia-like N-terminal" evidence="1">
    <location>
        <begin position="107"/>
        <end position="147"/>
    </location>
</feature>
<evidence type="ECO:0000313" key="2">
    <source>
        <dbReference type="EnsemblPlants" id="AUR62040920-RA:cds"/>
    </source>
</evidence>
<name>A0A803N5P7_CHEQI</name>
<protein>
    <recommendedName>
        <fullName evidence="1">Retrotransposon Copia-like N-terminal domain-containing protein</fullName>
    </recommendedName>
</protein>
<sequence>MSTQELSAIGYDNKTPKFNGNNYAWWKNRIQNVIMGIDYECWLVVKNGPNIILKTEADGKQVPKKDSELVTADYKLLEKNAKAMSILQQAIVFMATDTKSVLYLYPNDGSYSISIDKLTRASDYRSWRRSMEIALTSKKKIGFVLGTVLRSAYVEDLVKAEPWDTCNSMVGSEGAGSVTLTQQQFEQILKLMPSSSGVVKGSETGEDR</sequence>
<dbReference type="Pfam" id="PF14244">
    <property type="entry name" value="Retrotran_gag_3"/>
    <property type="match status" value="1"/>
</dbReference>
<proteinExistence type="predicted"/>
<evidence type="ECO:0000259" key="1">
    <source>
        <dbReference type="Pfam" id="PF14244"/>
    </source>
</evidence>
<dbReference type="EnsemblPlants" id="AUR62040920-RA">
    <property type="protein sequence ID" value="AUR62040920-RA:cds"/>
    <property type="gene ID" value="AUR62040920"/>
</dbReference>
<dbReference type="PANTHER" id="PTHR37610:SF6">
    <property type="entry name" value="GAG-POLYPEPTIDE OF LTR COPIA-TYPE-RELATED"/>
    <property type="match status" value="1"/>
</dbReference>
<evidence type="ECO:0000313" key="3">
    <source>
        <dbReference type="Proteomes" id="UP000596660"/>
    </source>
</evidence>
<dbReference type="AlphaFoldDB" id="A0A803N5P7"/>
<dbReference type="Gramene" id="AUR62040920-RA">
    <property type="protein sequence ID" value="AUR62040920-RA:cds"/>
    <property type="gene ID" value="AUR62040920"/>
</dbReference>
<dbReference type="Proteomes" id="UP000596660">
    <property type="component" value="Unplaced"/>
</dbReference>
<accession>A0A803N5P7</accession>
<reference evidence="2" key="1">
    <citation type="journal article" date="2017" name="Nature">
        <title>The genome of Chenopodium quinoa.</title>
        <authorList>
            <person name="Jarvis D.E."/>
            <person name="Ho Y.S."/>
            <person name="Lightfoot D.J."/>
            <person name="Schmoeckel S.M."/>
            <person name="Li B."/>
            <person name="Borm T.J.A."/>
            <person name="Ohyanagi H."/>
            <person name="Mineta K."/>
            <person name="Michell C.T."/>
            <person name="Saber N."/>
            <person name="Kharbatia N.M."/>
            <person name="Rupper R.R."/>
            <person name="Sharp A.R."/>
            <person name="Dally N."/>
            <person name="Boughton B.A."/>
            <person name="Woo Y.H."/>
            <person name="Gao G."/>
            <person name="Schijlen E.G.W.M."/>
            <person name="Guo X."/>
            <person name="Momin A.A."/>
            <person name="Negrao S."/>
            <person name="Al-Babili S."/>
            <person name="Gehring C."/>
            <person name="Roessner U."/>
            <person name="Jung C."/>
            <person name="Murphy K."/>
            <person name="Arold S.T."/>
            <person name="Gojobori T."/>
            <person name="van der Linden C.G."/>
            <person name="van Loo E.N."/>
            <person name="Jellen E.N."/>
            <person name="Maughan P.J."/>
            <person name="Tester M."/>
        </authorList>
    </citation>
    <scope>NUCLEOTIDE SEQUENCE [LARGE SCALE GENOMIC DNA]</scope>
    <source>
        <strain evidence="2">cv. PI 614886</strain>
    </source>
</reference>